<dbReference type="Gene3D" id="2.20.130.10">
    <property type="entry name" value="CAC2371-like domains"/>
    <property type="match status" value="1"/>
</dbReference>
<dbReference type="GO" id="GO:0032259">
    <property type="term" value="P:methylation"/>
    <property type="evidence" value="ECO:0007669"/>
    <property type="project" value="UniProtKB-KW"/>
</dbReference>
<evidence type="ECO:0000313" key="2">
    <source>
        <dbReference type="EMBL" id="VFJ74700.1"/>
    </source>
</evidence>
<reference evidence="4" key="1">
    <citation type="submission" date="2019-02" db="EMBL/GenBank/DDBJ databases">
        <authorList>
            <person name="Gruber-Vodicka R. H."/>
            <person name="Seah K. B. B."/>
        </authorList>
    </citation>
    <scope>NUCLEOTIDE SEQUENCE</scope>
    <source>
        <strain evidence="2">BECK_BZ163</strain>
        <strain evidence="4">BECK_BZ164</strain>
        <strain evidence="3">BECK_BZ165</strain>
    </source>
</reference>
<dbReference type="PANTHER" id="PTHR43464:SF23">
    <property type="entry name" value="JUVENILE HORMONE ACID O-METHYLTRANSFERASE"/>
    <property type="match status" value="1"/>
</dbReference>
<gene>
    <name evidence="2" type="ORF">BECKFM1743A_GA0114220_107931</name>
    <name evidence="4" type="ORF">BECKFM1743B_GA0114221_108272</name>
    <name evidence="3" type="ORF">BECKFM1743C_GA0114222_108201</name>
</gene>
<accession>A0A450WY38</accession>
<protein>
    <submittedName>
        <fullName evidence="4">Methyltransferase domain-containing protein</fullName>
    </submittedName>
</protein>
<evidence type="ECO:0000313" key="3">
    <source>
        <dbReference type="EMBL" id="VFJ75021.1"/>
    </source>
</evidence>
<keyword evidence="4" id="KW-0808">Transferase</keyword>
<dbReference type="EMBL" id="CAADFL010000827">
    <property type="protein sequence ID" value="VFK21935.1"/>
    <property type="molecule type" value="Genomic_DNA"/>
</dbReference>
<dbReference type="SUPFAM" id="SSF53335">
    <property type="entry name" value="S-adenosyl-L-methionine-dependent methyltransferases"/>
    <property type="match status" value="1"/>
</dbReference>
<sequence>MFMKTHVENLLFRRPDLYEKAYPADDALPDMCRRLFERHLGRQPASILDIGCGTGREIEAFSETCSDCVGVDHCPEMIAFARSKHSAKHPVSTFRVGDMFSLRLGRDFEAITCLGGVMLYAMTHEEIDQTLGTFAAHARPGTVLILELFNGARYLAAGGFKEHTEFEVDFQDGTVGKGTATYDFDRRRQRLIRKRIWHIPGMPPAEDYCEYRLFFPAELEHLLAEKGFQVVGMFDNKESRESDLSGEWLYVAAVFR</sequence>
<dbReference type="EMBL" id="CAADFA010000820">
    <property type="protein sequence ID" value="VFJ75021.1"/>
    <property type="molecule type" value="Genomic_DNA"/>
</dbReference>
<evidence type="ECO:0000259" key="1">
    <source>
        <dbReference type="Pfam" id="PF13649"/>
    </source>
</evidence>
<proteinExistence type="predicted"/>
<dbReference type="Pfam" id="PF13649">
    <property type="entry name" value="Methyltransf_25"/>
    <property type="match status" value="1"/>
</dbReference>
<dbReference type="InterPro" id="IPR029063">
    <property type="entry name" value="SAM-dependent_MTases_sf"/>
</dbReference>
<dbReference type="CDD" id="cd02440">
    <property type="entry name" value="AdoMet_MTases"/>
    <property type="match status" value="1"/>
</dbReference>
<feature type="domain" description="Methyltransferase" evidence="1">
    <location>
        <begin position="47"/>
        <end position="141"/>
    </location>
</feature>
<dbReference type="Gene3D" id="3.40.50.150">
    <property type="entry name" value="Vaccinia Virus protein VP39"/>
    <property type="match status" value="1"/>
</dbReference>
<keyword evidence="4" id="KW-0489">Methyltransferase</keyword>
<dbReference type="InterPro" id="IPR041698">
    <property type="entry name" value="Methyltransf_25"/>
</dbReference>
<dbReference type="GO" id="GO:0010420">
    <property type="term" value="F:polyprenyldihydroxybenzoate methyltransferase activity"/>
    <property type="evidence" value="ECO:0007669"/>
    <property type="project" value="TreeGrafter"/>
</dbReference>
<organism evidence="4">
    <name type="scientific">Candidatus Kentrum sp. FM</name>
    <dbReference type="NCBI Taxonomy" id="2126340"/>
    <lineage>
        <taxon>Bacteria</taxon>
        <taxon>Pseudomonadati</taxon>
        <taxon>Pseudomonadota</taxon>
        <taxon>Gammaproteobacteria</taxon>
        <taxon>Candidatus Kentrum</taxon>
    </lineage>
</organism>
<dbReference type="EMBL" id="CAADEZ010000793">
    <property type="protein sequence ID" value="VFJ74700.1"/>
    <property type="molecule type" value="Genomic_DNA"/>
</dbReference>
<name>A0A450WY38_9GAMM</name>
<evidence type="ECO:0000313" key="4">
    <source>
        <dbReference type="EMBL" id="VFK21935.1"/>
    </source>
</evidence>
<dbReference type="AlphaFoldDB" id="A0A450WY38"/>
<dbReference type="PANTHER" id="PTHR43464">
    <property type="entry name" value="METHYLTRANSFERASE"/>
    <property type="match status" value="1"/>
</dbReference>